<name>A0A8T1W3I4_9STRA</name>
<protein>
    <recommendedName>
        <fullName evidence="4">Bzip transcription factor</fullName>
    </recommendedName>
</protein>
<accession>A0A8T1W3I4</accession>
<gene>
    <name evidence="2" type="ORF">PHYBOEH_008612</name>
</gene>
<evidence type="ECO:0008006" key="4">
    <source>
        <dbReference type="Google" id="ProtNLM"/>
    </source>
</evidence>
<dbReference type="CDD" id="cd14686">
    <property type="entry name" value="bZIP"/>
    <property type="match status" value="1"/>
</dbReference>
<dbReference type="EMBL" id="JAGDFL010000504">
    <property type="protein sequence ID" value="KAG7386673.1"/>
    <property type="molecule type" value="Genomic_DNA"/>
</dbReference>
<keyword evidence="3" id="KW-1185">Reference proteome</keyword>
<dbReference type="Proteomes" id="UP000693981">
    <property type="component" value="Unassembled WGS sequence"/>
</dbReference>
<comment type="caution">
    <text evidence="2">The sequence shown here is derived from an EMBL/GenBank/DDBJ whole genome shotgun (WGS) entry which is preliminary data.</text>
</comment>
<evidence type="ECO:0000313" key="3">
    <source>
        <dbReference type="Proteomes" id="UP000693981"/>
    </source>
</evidence>
<feature type="coiled-coil region" evidence="1">
    <location>
        <begin position="84"/>
        <end position="111"/>
    </location>
</feature>
<reference evidence="2" key="1">
    <citation type="submission" date="2021-02" db="EMBL/GenBank/DDBJ databases">
        <authorList>
            <person name="Palmer J.M."/>
        </authorList>
    </citation>
    <scope>NUCLEOTIDE SEQUENCE</scope>
    <source>
        <strain evidence="2">SCRP23</strain>
    </source>
</reference>
<evidence type="ECO:0000313" key="2">
    <source>
        <dbReference type="EMBL" id="KAG7386673.1"/>
    </source>
</evidence>
<evidence type="ECO:0000256" key="1">
    <source>
        <dbReference type="SAM" id="Coils"/>
    </source>
</evidence>
<proteinExistence type="predicted"/>
<sequence>MDNTNSIHPPNFHQLSEAVIGQVLLRSTTSRETTEVVKESTSKTRLPLPQSAPTTAVQTFDDTVCDYAERIYRERHRVHQARYRQNMVNKKDALEHDVQKLKEHIIRLEMQRQLISSRSPMKTTPWQMATQYFRLFRFGYHPTKTASATQGLCGAKGQRDFIVSVLAPDLSDIYGKKSSVEALLVEWQLVSTCFEDMEMELECLELGDGNSINASCTTTSTITEKSLGIAFPRLLCDPANEFLIGKLLGRQLVVRGVVNFEWDDVNDRVVSVQYKADMLTPLLGLLGNIEDVSCVFNSNFITPECEQKSMETSFSTCA</sequence>
<dbReference type="AlphaFoldDB" id="A0A8T1W3I4"/>
<organism evidence="2 3">
    <name type="scientific">Phytophthora boehmeriae</name>
    <dbReference type="NCBI Taxonomy" id="109152"/>
    <lineage>
        <taxon>Eukaryota</taxon>
        <taxon>Sar</taxon>
        <taxon>Stramenopiles</taxon>
        <taxon>Oomycota</taxon>
        <taxon>Peronosporomycetes</taxon>
        <taxon>Peronosporales</taxon>
        <taxon>Peronosporaceae</taxon>
        <taxon>Phytophthora</taxon>
    </lineage>
</organism>
<keyword evidence="1" id="KW-0175">Coiled coil</keyword>